<evidence type="ECO:0000256" key="3">
    <source>
        <dbReference type="ARBA" id="ARBA00022833"/>
    </source>
</evidence>
<dbReference type="SUPFAM" id="SSF57903">
    <property type="entry name" value="FYVE/PHD zinc finger"/>
    <property type="match status" value="1"/>
</dbReference>
<evidence type="ECO:0000313" key="8">
    <source>
        <dbReference type="Proteomes" id="UP001152747"/>
    </source>
</evidence>
<feature type="compositionally biased region" description="Polar residues" evidence="5">
    <location>
        <begin position="1447"/>
        <end position="1480"/>
    </location>
</feature>
<feature type="region of interest" description="Disordered" evidence="5">
    <location>
        <begin position="518"/>
        <end position="555"/>
    </location>
</feature>
<sequence length="1601" mass="176298">MLFFQNHLLHALANETHNNKKRMAEAPPQTEAPLATEPPSNLQENQEEEAPIQVIIDSESEDEARAEEAHFKRNGGLPYDDHNYGNLELKNRGNDEEDEQPFPIIGPLDEYGNVLPIAPPQPPPPHQTHFHPRAAAPNQPKQYNAHFISSSGDHHHHHFAPTRNEPSIVARAPATNSYRVTTESGVGGASGYQAGGRTILQQTRQIMRPRAELSQSGQPIYTQVHHHQPGTLRAQPAGSGTNINSPMIPRRQPPQQQGQPGAYQHIVQTTPAGLIRRTIPQRPAILGQANRGIAATAGSVAAAAAGGEHYSPVHRRMADVAPHRMTQEQRLQQQASLRPPPAPLPPPPQQISAPQQPQQFTNLEGVAPMLVPARGSRLLVRGRAGSHGQKRREDGTEMILQESPAKAAAPQADADSPAKMGAVKPPHRMSQEEKNAHIAKHLEKDKMPDPIAAATAENNVASVVLAVAEAVNAANLGGARPSTLPTPSTSTPTNNTQQTAKEKDEITRLANDIRLSCESFVPAPPPTSSSAHQTPSKSHQNGWNSSQNGGGATDKELTEARVKQHIETARKQLEEEGNLQHQQQQQQNMVPMIGAERKRAVSSFLAGLTPNDQPARQRGRPKGSTGTRNRWSTSSNQQDAPIPPGNVVRIGQGVRTMPAQPPIAHPLPLPLPLTHPLAPIPSAHLPAVQMHQPPPINSPGVNKDSDSESDGVKQGGESGGDFGDDWTMRCHCEMSHGDGHCVECEKCGNWQHTLCMGLKPSEADKMNNYQCEVCQPRILSVTKTEARKIQKRELDRLRKATAKKEKKSGGARKSLPKDATKRRSLTASALTKPDPPPYSDANDYSRTAQRLLKTLGATSGASGLLEDAKSRTRAKRMFVEENIEGLVSTAPVDPRQVIIELSGYVCRPEETTREAGGIAGVYQYDGLMKGPTGEDIGPSTGNELICIDAKKKGNDSRYTRRSCQPNCVLKHVLDEKGILGVMIVATRFIPYNTEITLPFDNDWRQRKNKLTCADHFGEESTNCGPEIERARLNPPILNVPQPPKRPAIFDSILKNEEDLVDAAQRADIQRKEREAAKQSATPKTTPKVVAPKPPPKARAVSLEKSPSVGRKSEEGEKKLSREERRTQQYEILFSRQEEEAKKKESKRKSTGKTAEKKEKSVEKELKEEEPKIEPKEEEKIPETPEKPAEKRTSARRVSAKIAESTPTRELSARQKKKRLESEAESEASASASISKTTTTSATVPPLKRWKAEAAKESAQNQKVESPMVFKKQWMKRHIAEVVSEVSPSKKTRRSSVEKFTFGEIRAQFRENARLVAEKLGKQWYDPSSWMTKEDKVSRKVRNMIEDQRKQDEEKERRERREKRESESERRKKAEETVEKNEEEAEIEKVEETQMVREQEVAAAPTTSKIVAIEEEAKKVTRKRLSVAEYKMRKSGNLPTGIYHGPIDTSSSQKDESPVSQKPSSSGFIPSTEGASGQNLAQLPFVAPPSPPKSFYPPPTGVVLEDPRLLRESARYAPPPPPPPPPRGSQHLPRTPPHPSSSSSSSKPPSTVTQSADESPRMSLKDRLFSEFGLGSGSPSSSTRKQSPPPPPPTRSRASRWQ</sequence>
<dbReference type="CDD" id="cd10529">
    <property type="entry name" value="SET_SETD5-like"/>
    <property type="match status" value="1"/>
</dbReference>
<feature type="compositionally biased region" description="Basic and acidic residues" evidence="5">
    <location>
        <begin position="1067"/>
        <end position="1076"/>
    </location>
</feature>
<dbReference type="Gene3D" id="2.170.270.10">
    <property type="entry name" value="SET domain"/>
    <property type="match status" value="1"/>
</dbReference>
<dbReference type="Proteomes" id="UP001152747">
    <property type="component" value="Unassembled WGS sequence"/>
</dbReference>
<dbReference type="InterPro" id="IPR019786">
    <property type="entry name" value="Zinc_finger_PHD-type_CS"/>
</dbReference>
<feature type="region of interest" description="Disordered" evidence="5">
    <location>
        <begin position="17"/>
        <end position="82"/>
    </location>
</feature>
<feature type="region of interest" description="Disordered" evidence="5">
    <location>
        <begin position="607"/>
        <end position="645"/>
    </location>
</feature>
<feature type="compositionally biased region" description="Low complexity" evidence="5">
    <location>
        <begin position="1226"/>
        <end position="1242"/>
    </location>
</feature>
<dbReference type="SMART" id="SM00317">
    <property type="entry name" value="SET"/>
    <property type="match status" value="1"/>
</dbReference>
<feature type="compositionally biased region" description="Polar residues" evidence="5">
    <location>
        <begin position="624"/>
        <end position="639"/>
    </location>
</feature>
<feature type="compositionally biased region" description="Basic and acidic residues" evidence="5">
    <location>
        <begin position="1110"/>
        <end position="1127"/>
    </location>
</feature>
<feature type="compositionally biased region" description="Basic and acidic residues" evidence="5">
    <location>
        <begin position="1557"/>
        <end position="1568"/>
    </location>
</feature>
<dbReference type="OrthoDB" id="5877798at2759"/>
<gene>
    <name evidence="7" type="ORF">CAMP_LOCUS9594</name>
</gene>
<feature type="compositionally biased region" description="Low complexity" evidence="5">
    <location>
        <begin position="403"/>
        <end position="419"/>
    </location>
</feature>
<feature type="region of interest" description="Disordered" evidence="5">
    <location>
        <begin position="323"/>
        <end position="356"/>
    </location>
</feature>
<dbReference type="Pfam" id="PF00856">
    <property type="entry name" value="SET"/>
    <property type="match status" value="1"/>
</dbReference>
<dbReference type="GO" id="GO:0070210">
    <property type="term" value="C:Rpd3L-Expanded complex"/>
    <property type="evidence" value="ECO:0007669"/>
    <property type="project" value="TreeGrafter"/>
</dbReference>
<evidence type="ECO:0000256" key="2">
    <source>
        <dbReference type="ARBA" id="ARBA00022771"/>
    </source>
</evidence>
<feature type="compositionally biased region" description="Basic residues" evidence="5">
    <location>
        <begin position="800"/>
        <end position="810"/>
    </location>
</feature>
<dbReference type="InterPro" id="IPR001214">
    <property type="entry name" value="SET_dom"/>
</dbReference>
<dbReference type="InterPro" id="IPR046341">
    <property type="entry name" value="SET_dom_sf"/>
</dbReference>
<feature type="compositionally biased region" description="Pro residues" evidence="5">
    <location>
        <begin position="1516"/>
        <end position="1526"/>
    </location>
</feature>
<dbReference type="GO" id="GO:0034967">
    <property type="term" value="C:Set3 complex"/>
    <property type="evidence" value="ECO:0007669"/>
    <property type="project" value="TreeGrafter"/>
</dbReference>
<dbReference type="PROSITE" id="PS01359">
    <property type="entry name" value="ZF_PHD_1"/>
    <property type="match status" value="1"/>
</dbReference>
<feature type="region of interest" description="Disordered" evidence="5">
    <location>
        <begin position="402"/>
        <end position="432"/>
    </location>
</feature>
<comment type="caution">
    <text evidence="7">The sequence shown here is derived from an EMBL/GenBank/DDBJ whole genome shotgun (WGS) entry which is preliminary data.</text>
</comment>
<dbReference type="InterPro" id="IPR001965">
    <property type="entry name" value="Znf_PHD"/>
</dbReference>
<feature type="compositionally biased region" description="Basic and acidic residues" evidence="5">
    <location>
        <begin position="1386"/>
        <end position="1399"/>
    </location>
</feature>
<dbReference type="InterPro" id="IPR013083">
    <property type="entry name" value="Znf_RING/FYVE/PHD"/>
</dbReference>
<dbReference type="EMBL" id="CANHGI010000004">
    <property type="protein sequence ID" value="CAI5446957.1"/>
    <property type="molecule type" value="Genomic_DNA"/>
</dbReference>
<reference evidence="7" key="1">
    <citation type="submission" date="2022-11" db="EMBL/GenBank/DDBJ databases">
        <authorList>
            <person name="Kikuchi T."/>
        </authorList>
    </citation>
    <scope>NUCLEOTIDE SEQUENCE</scope>
    <source>
        <strain evidence="7">PS1010</strain>
    </source>
</reference>
<feature type="region of interest" description="Disordered" evidence="5">
    <location>
        <begin position="1326"/>
        <end position="1405"/>
    </location>
</feature>
<proteinExistence type="predicted"/>
<evidence type="ECO:0000256" key="4">
    <source>
        <dbReference type="ARBA" id="ARBA00022853"/>
    </source>
</evidence>
<feature type="compositionally biased region" description="Polar residues" evidence="5">
    <location>
        <begin position="528"/>
        <end position="539"/>
    </location>
</feature>
<protein>
    <recommendedName>
        <fullName evidence="6">SET domain-containing protein</fullName>
    </recommendedName>
</protein>
<dbReference type="GO" id="GO:0006325">
    <property type="term" value="P:chromatin organization"/>
    <property type="evidence" value="ECO:0007669"/>
    <property type="project" value="UniProtKB-KW"/>
</dbReference>
<feature type="compositionally biased region" description="Basic and acidic residues" evidence="5">
    <location>
        <begin position="1331"/>
        <end position="1379"/>
    </location>
</feature>
<dbReference type="Pfam" id="PF20826">
    <property type="entry name" value="PHD_5"/>
    <property type="match status" value="1"/>
</dbReference>
<feature type="compositionally biased region" description="Pro residues" evidence="5">
    <location>
        <begin position="338"/>
        <end position="349"/>
    </location>
</feature>
<evidence type="ECO:0000256" key="5">
    <source>
        <dbReference type="SAM" id="MobiDB-lite"/>
    </source>
</evidence>
<dbReference type="SMART" id="SM00249">
    <property type="entry name" value="PHD"/>
    <property type="match status" value="1"/>
</dbReference>
<dbReference type="InterPro" id="IPR011011">
    <property type="entry name" value="Znf_FYVE_PHD"/>
</dbReference>
<feature type="region of interest" description="Disordered" evidence="5">
    <location>
        <begin position="1067"/>
        <end position="1247"/>
    </location>
</feature>
<dbReference type="PROSITE" id="PS50280">
    <property type="entry name" value="SET"/>
    <property type="match status" value="1"/>
</dbReference>
<organism evidence="7 8">
    <name type="scientific">Caenorhabditis angaria</name>
    <dbReference type="NCBI Taxonomy" id="860376"/>
    <lineage>
        <taxon>Eukaryota</taxon>
        <taxon>Metazoa</taxon>
        <taxon>Ecdysozoa</taxon>
        <taxon>Nematoda</taxon>
        <taxon>Chromadorea</taxon>
        <taxon>Rhabditida</taxon>
        <taxon>Rhabditina</taxon>
        <taxon>Rhabditomorpha</taxon>
        <taxon>Rhabditoidea</taxon>
        <taxon>Rhabditidae</taxon>
        <taxon>Peloderinae</taxon>
        <taxon>Caenorhabditis</taxon>
    </lineage>
</organism>
<dbReference type="PANTHER" id="PTHR46462:SF3">
    <property type="entry name" value="UPSET, ISOFORM A"/>
    <property type="match status" value="1"/>
</dbReference>
<feature type="compositionally biased region" description="Low complexity" evidence="5">
    <location>
        <begin position="1539"/>
        <end position="1549"/>
    </location>
</feature>
<keyword evidence="2" id="KW-0863">Zinc-finger</keyword>
<feature type="compositionally biased region" description="Low complexity" evidence="5">
    <location>
        <begin position="1080"/>
        <end position="1090"/>
    </location>
</feature>
<feature type="region of interest" description="Disordered" evidence="5">
    <location>
        <begin position="1431"/>
        <end position="1601"/>
    </location>
</feature>
<dbReference type="GO" id="GO:0006355">
    <property type="term" value="P:regulation of DNA-templated transcription"/>
    <property type="evidence" value="ECO:0007669"/>
    <property type="project" value="TreeGrafter"/>
</dbReference>
<feature type="domain" description="SET" evidence="6">
    <location>
        <begin position="863"/>
        <end position="1000"/>
    </location>
</feature>
<evidence type="ECO:0000259" key="6">
    <source>
        <dbReference type="PROSITE" id="PS50280"/>
    </source>
</evidence>
<dbReference type="PANTHER" id="PTHR46462">
    <property type="entry name" value="UPSET, ISOFORM A"/>
    <property type="match status" value="1"/>
</dbReference>
<keyword evidence="8" id="KW-1185">Reference proteome</keyword>
<evidence type="ECO:0000313" key="7">
    <source>
        <dbReference type="EMBL" id="CAI5446957.1"/>
    </source>
</evidence>
<evidence type="ECO:0000256" key="1">
    <source>
        <dbReference type="ARBA" id="ARBA00022723"/>
    </source>
</evidence>
<feature type="compositionally biased region" description="Low complexity" evidence="5">
    <location>
        <begin position="477"/>
        <end position="499"/>
    </location>
</feature>
<keyword evidence="3" id="KW-0862">Zinc</keyword>
<accession>A0A9P1IK00</accession>
<keyword evidence="1" id="KW-0479">Metal-binding</keyword>
<name>A0A9P1IK00_9PELO</name>
<dbReference type="Gene3D" id="3.30.40.10">
    <property type="entry name" value="Zinc/RING finger domain, C3HC4 (zinc finger)"/>
    <property type="match status" value="1"/>
</dbReference>
<feature type="compositionally biased region" description="Basic and acidic residues" evidence="5">
    <location>
        <begin position="1504"/>
        <end position="1513"/>
    </location>
</feature>
<feature type="region of interest" description="Disordered" evidence="5">
    <location>
        <begin position="687"/>
        <end position="720"/>
    </location>
</feature>
<dbReference type="SUPFAM" id="SSF82199">
    <property type="entry name" value="SET domain"/>
    <property type="match status" value="1"/>
</dbReference>
<feature type="region of interest" description="Disordered" evidence="5">
    <location>
        <begin position="800"/>
        <end position="843"/>
    </location>
</feature>
<keyword evidence="4" id="KW-0156">Chromatin regulator</keyword>
<dbReference type="GO" id="GO:0008270">
    <property type="term" value="F:zinc ion binding"/>
    <property type="evidence" value="ECO:0007669"/>
    <property type="project" value="UniProtKB-KW"/>
</dbReference>
<feature type="compositionally biased region" description="Pro residues" evidence="5">
    <location>
        <begin position="1485"/>
        <end position="1499"/>
    </location>
</feature>
<feature type="region of interest" description="Disordered" evidence="5">
    <location>
        <begin position="477"/>
        <end position="503"/>
    </location>
</feature>
<feature type="compositionally biased region" description="Basic and acidic residues" evidence="5">
    <location>
        <begin position="1153"/>
        <end position="1192"/>
    </location>
</feature>